<evidence type="ECO:0000313" key="1">
    <source>
        <dbReference type="EMBL" id="KKL91935.1"/>
    </source>
</evidence>
<dbReference type="EMBL" id="LAZR01019603">
    <property type="protein sequence ID" value="KKL91935.1"/>
    <property type="molecule type" value="Genomic_DNA"/>
</dbReference>
<name>A0A0F9IDQ9_9ZZZZ</name>
<protein>
    <submittedName>
        <fullName evidence="1">Uncharacterized protein</fullName>
    </submittedName>
</protein>
<proteinExistence type="predicted"/>
<gene>
    <name evidence="1" type="ORF">LCGC14_1889690</name>
</gene>
<sequence>MQDLTIEQTDFYLEVGEGFPFGKAYQDYIPYSLIFFFCFEKWRWN</sequence>
<comment type="caution">
    <text evidence="1">The sequence shown here is derived from an EMBL/GenBank/DDBJ whole genome shotgun (WGS) entry which is preliminary data.</text>
</comment>
<organism evidence="1">
    <name type="scientific">marine sediment metagenome</name>
    <dbReference type="NCBI Taxonomy" id="412755"/>
    <lineage>
        <taxon>unclassified sequences</taxon>
        <taxon>metagenomes</taxon>
        <taxon>ecological metagenomes</taxon>
    </lineage>
</organism>
<reference evidence="1" key="1">
    <citation type="journal article" date="2015" name="Nature">
        <title>Complex archaea that bridge the gap between prokaryotes and eukaryotes.</title>
        <authorList>
            <person name="Spang A."/>
            <person name="Saw J.H."/>
            <person name="Jorgensen S.L."/>
            <person name="Zaremba-Niedzwiedzka K."/>
            <person name="Martijn J."/>
            <person name="Lind A.E."/>
            <person name="van Eijk R."/>
            <person name="Schleper C."/>
            <person name="Guy L."/>
            <person name="Ettema T.J."/>
        </authorList>
    </citation>
    <scope>NUCLEOTIDE SEQUENCE</scope>
</reference>
<accession>A0A0F9IDQ9</accession>
<dbReference type="AlphaFoldDB" id="A0A0F9IDQ9"/>